<proteinExistence type="predicted"/>
<sequence>MASVSTPYVCVCSKYNFGQPHPVSKATWYRHFMEAGTEEEKERLRSSQVRPHAGCGSEKLARCAAVIQAMAKRRLETIEDGHRKHARTHENVSSFIFHSDPPVPDLGEPATPTGPSALPVPRLDRMVAPANVRHERRTRPIVDLEALAESAVLSPMRQSMKFILALKNASLDDDVAKLSTDALERLRNPPDEVVTINNPGIRFAISTYLALENASQQAYNRVCEAARVAFEGTPAADSILSFYNVEKLVATYTGVVSIEHDMCRNSCIAYTRPFSHLEACPMCHTSRWKEEQLQGTRGRSKVAAQTFTTIPIGPQLQALYRHKDSAVDMAYLARRTAEVLQQLRETGRIPLIDDIAMGWDYLGAVLDGDIKHNDAVLMLSLDGAQLYDSKESDCWMYIWIIINLPPDKRYRKLHVRPGGFIPGPNKPKNLDSFLFPGIHHLAALQAEGLPIWNA</sequence>
<protein>
    <submittedName>
        <fullName evidence="2">Uncharacterized protein</fullName>
    </submittedName>
</protein>
<reference evidence="2 3" key="1">
    <citation type="submission" date="2014-04" db="EMBL/GenBank/DDBJ databases">
        <authorList>
            <consortium name="DOE Joint Genome Institute"/>
            <person name="Kuo A."/>
            <person name="Kohler A."/>
            <person name="Costa M.D."/>
            <person name="Nagy L.G."/>
            <person name="Floudas D."/>
            <person name="Copeland A."/>
            <person name="Barry K.W."/>
            <person name="Cichocki N."/>
            <person name="Veneault-Fourrey C."/>
            <person name="LaButti K."/>
            <person name="Lindquist E.A."/>
            <person name="Lipzen A."/>
            <person name="Lundell T."/>
            <person name="Morin E."/>
            <person name="Murat C."/>
            <person name="Sun H."/>
            <person name="Tunlid A."/>
            <person name="Henrissat B."/>
            <person name="Grigoriev I.V."/>
            <person name="Hibbett D.S."/>
            <person name="Martin F."/>
            <person name="Nordberg H.P."/>
            <person name="Cantor M.N."/>
            <person name="Hua S.X."/>
        </authorList>
    </citation>
    <scope>NUCLEOTIDE SEQUENCE [LARGE SCALE GENOMIC DNA]</scope>
    <source>
        <strain evidence="2 3">Marx 270</strain>
    </source>
</reference>
<organism evidence="2 3">
    <name type="scientific">Pisolithus tinctorius Marx 270</name>
    <dbReference type="NCBI Taxonomy" id="870435"/>
    <lineage>
        <taxon>Eukaryota</taxon>
        <taxon>Fungi</taxon>
        <taxon>Dikarya</taxon>
        <taxon>Basidiomycota</taxon>
        <taxon>Agaricomycotina</taxon>
        <taxon>Agaricomycetes</taxon>
        <taxon>Agaricomycetidae</taxon>
        <taxon>Boletales</taxon>
        <taxon>Sclerodermatineae</taxon>
        <taxon>Pisolithaceae</taxon>
        <taxon>Pisolithus</taxon>
    </lineage>
</organism>
<dbReference type="EMBL" id="KN831960">
    <property type="protein sequence ID" value="KIO07270.1"/>
    <property type="molecule type" value="Genomic_DNA"/>
</dbReference>
<dbReference type="HOGENOM" id="CLU_007337_5_2_1"/>
<feature type="region of interest" description="Disordered" evidence="1">
    <location>
        <begin position="101"/>
        <end position="121"/>
    </location>
</feature>
<reference evidence="3" key="2">
    <citation type="submission" date="2015-01" db="EMBL/GenBank/DDBJ databases">
        <title>Evolutionary Origins and Diversification of the Mycorrhizal Mutualists.</title>
        <authorList>
            <consortium name="DOE Joint Genome Institute"/>
            <consortium name="Mycorrhizal Genomics Consortium"/>
            <person name="Kohler A."/>
            <person name="Kuo A."/>
            <person name="Nagy L.G."/>
            <person name="Floudas D."/>
            <person name="Copeland A."/>
            <person name="Barry K.W."/>
            <person name="Cichocki N."/>
            <person name="Veneault-Fourrey C."/>
            <person name="LaButti K."/>
            <person name="Lindquist E.A."/>
            <person name="Lipzen A."/>
            <person name="Lundell T."/>
            <person name="Morin E."/>
            <person name="Murat C."/>
            <person name="Riley R."/>
            <person name="Ohm R."/>
            <person name="Sun H."/>
            <person name="Tunlid A."/>
            <person name="Henrissat B."/>
            <person name="Grigoriev I.V."/>
            <person name="Hibbett D.S."/>
            <person name="Martin F."/>
        </authorList>
    </citation>
    <scope>NUCLEOTIDE SEQUENCE [LARGE SCALE GENOMIC DNA]</scope>
    <source>
        <strain evidence="3">Marx 270</strain>
    </source>
</reference>
<evidence type="ECO:0000313" key="3">
    <source>
        <dbReference type="Proteomes" id="UP000054217"/>
    </source>
</evidence>
<evidence type="ECO:0000256" key="1">
    <source>
        <dbReference type="SAM" id="MobiDB-lite"/>
    </source>
</evidence>
<keyword evidence="3" id="KW-1185">Reference proteome</keyword>
<dbReference type="STRING" id="870435.A0A0C3P2L3"/>
<dbReference type="AlphaFoldDB" id="A0A0C3P2L3"/>
<dbReference type="Proteomes" id="UP000054217">
    <property type="component" value="Unassembled WGS sequence"/>
</dbReference>
<gene>
    <name evidence="2" type="ORF">M404DRAFT_136330</name>
</gene>
<dbReference type="OrthoDB" id="2669721at2759"/>
<name>A0A0C3P2L3_PISTI</name>
<dbReference type="InParanoid" id="A0A0C3P2L3"/>
<accession>A0A0C3P2L3</accession>
<feature type="non-terminal residue" evidence="2">
    <location>
        <position position="454"/>
    </location>
</feature>
<evidence type="ECO:0000313" key="2">
    <source>
        <dbReference type="EMBL" id="KIO07270.1"/>
    </source>
</evidence>